<keyword evidence="4" id="KW-1185">Reference proteome</keyword>
<dbReference type="InterPro" id="IPR040976">
    <property type="entry name" value="Pkinase_fungal"/>
</dbReference>
<feature type="domain" description="Fungal-type protein kinase" evidence="2">
    <location>
        <begin position="14"/>
        <end position="102"/>
    </location>
</feature>
<evidence type="ECO:0000259" key="2">
    <source>
        <dbReference type="Pfam" id="PF17667"/>
    </source>
</evidence>
<reference evidence="3 4" key="1">
    <citation type="journal article" date="2018" name="Biotechnol. Biofuels">
        <title>Integrative visual omics of the white-rot fungus Polyporus brumalis exposes the biotechnological potential of its oxidative enzymes for delignifying raw plant biomass.</title>
        <authorList>
            <person name="Miyauchi S."/>
            <person name="Rancon A."/>
            <person name="Drula E."/>
            <person name="Hage H."/>
            <person name="Chaduli D."/>
            <person name="Favel A."/>
            <person name="Grisel S."/>
            <person name="Henrissat B."/>
            <person name="Herpoel-Gimbert I."/>
            <person name="Ruiz-Duenas F.J."/>
            <person name="Chevret D."/>
            <person name="Hainaut M."/>
            <person name="Lin J."/>
            <person name="Wang M."/>
            <person name="Pangilinan J."/>
            <person name="Lipzen A."/>
            <person name="Lesage-Meessen L."/>
            <person name="Navarro D."/>
            <person name="Riley R."/>
            <person name="Grigoriev I.V."/>
            <person name="Zhou S."/>
            <person name="Raouche S."/>
            <person name="Rosso M.N."/>
        </authorList>
    </citation>
    <scope>NUCLEOTIDE SEQUENCE [LARGE SCALE GENOMIC DNA]</scope>
    <source>
        <strain evidence="3 4">BRFM 1820</strain>
    </source>
</reference>
<proteinExistence type="predicted"/>
<evidence type="ECO:0000256" key="1">
    <source>
        <dbReference type="SAM" id="MobiDB-lite"/>
    </source>
</evidence>
<dbReference type="OrthoDB" id="2758698at2759"/>
<protein>
    <recommendedName>
        <fullName evidence="2">Fungal-type protein kinase domain-containing protein</fullName>
    </recommendedName>
</protein>
<sequence>MSSPLRTSVITILSTHYEAFDSLAILHGDVSGGNVLIYPKFLQGNDGWVLRLTDILPDWEMARPASTTRAEALGTMSVARLSLVKPVEVCDELESFYYLLLYCAVRYLRSYSLVDGHQVCGWRKLHTIATGHLAMAHTKLTTRSGVTSCANKNSVPRLPLLRVLQSQRSWSNLDQESSHRLACRGPSSDSPNRPRTTASSTRWLLPTMTC</sequence>
<dbReference type="AlphaFoldDB" id="A0A371DDR7"/>
<name>A0A371DDR7_9APHY</name>
<dbReference type="Proteomes" id="UP000256964">
    <property type="component" value="Unassembled WGS sequence"/>
</dbReference>
<dbReference type="Pfam" id="PF17667">
    <property type="entry name" value="Pkinase_fungal"/>
    <property type="match status" value="1"/>
</dbReference>
<dbReference type="EMBL" id="KZ857398">
    <property type="protein sequence ID" value="RDX50658.1"/>
    <property type="molecule type" value="Genomic_DNA"/>
</dbReference>
<gene>
    <name evidence="3" type="ORF">OH76DRAFT_433627</name>
</gene>
<feature type="compositionally biased region" description="Polar residues" evidence="1">
    <location>
        <begin position="187"/>
        <end position="199"/>
    </location>
</feature>
<evidence type="ECO:0000313" key="4">
    <source>
        <dbReference type="Proteomes" id="UP000256964"/>
    </source>
</evidence>
<evidence type="ECO:0000313" key="3">
    <source>
        <dbReference type="EMBL" id="RDX50658.1"/>
    </source>
</evidence>
<accession>A0A371DDR7</accession>
<organism evidence="3 4">
    <name type="scientific">Lentinus brumalis</name>
    <dbReference type="NCBI Taxonomy" id="2498619"/>
    <lineage>
        <taxon>Eukaryota</taxon>
        <taxon>Fungi</taxon>
        <taxon>Dikarya</taxon>
        <taxon>Basidiomycota</taxon>
        <taxon>Agaricomycotina</taxon>
        <taxon>Agaricomycetes</taxon>
        <taxon>Polyporales</taxon>
        <taxon>Polyporaceae</taxon>
        <taxon>Lentinus</taxon>
    </lineage>
</organism>
<feature type="region of interest" description="Disordered" evidence="1">
    <location>
        <begin position="175"/>
        <end position="199"/>
    </location>
</feature>